<name>A0A1M5GIL5_9BACT</name>
<protein>
    <submittedName>
        <fullName evidence="1">Uncharacterized protein</fullName>
    </submittedName>
</protein>
<reference evidence="1 2" key="1">
    <citation type="submission" date="2016-11" db="EMBL/GenBank/DDBJ databases">
        <authorList>
            <person name="Jaros S."/>
            <person name="Januszkiewicz K."/>
            <person name="Wedrychowicz H."/>
        </authorList>
    </citation>
    <scope>NUCLEOTIDE SEQUENCE [LARGE SCALE GENOMIC DNA]</scope>
    <source>
        <strain evidence="1 2">DSM 26910</strain>
    </source>
</reference>
<evidence type="ECO:0000313" key="2">
    <source>
        <dbReference type="Proteomes" id="UP000184164"/>
    </source>
</evidence>
<evidence type="ECO:0000313" key="1">
    <source>
        <dbReference type="EMBL" id="SHG03372.1"/>
    </source>
</evidence>
<accession>A0A1M5GIL5</accession>
<organism evidence="1 2">
    <name type="scientific">Mariniphaga anaerophila</name>
    <dbReference type="NCBI Taxonomy" id="1484053"/>
    <lineage>
        <taxon>Bacteria</taxon>
        <taxon>Pseudomonadati</taxon>
        <taxon>Bacteroidota</taxon>
        <taxon>Bacteroidia</taxon>
        <taxon>Marinilabiliales</taxon>
        <taxon>Prolixibacteraceae</taxon>
        <taxon>Mariniphaga</taxon>
    </lineage>
</organism>
<dbReference type="EMBL" id="FQUM01000023">
    <property type="protein sequence ID" value="SHG03372.1"/>
    <property type="molecule type" value="Genomic_DNA"/>
</dbReference>
<keyword evidence="2" id="KW-1185">Reference proteome</keyword>
<proteinExistence type="predicted"/>
<dbReference type="AlphaFoldDB" id="A0A1M5GIL5"/>
<gene>
    <name evidence="1" type="ORF">SAMN05444274_1233</name>
</gene>
<sequence>MDATMNNKRPKTKKTYQKLFGEKDNNSGFSAEKQSSLLRFLRAPNLTLQSQSYFDIIFLSKYCSRKSPHLLHNKFC</sequence>
<dbReference type="STRING" id="1484053.SAMN05444274_1233"/>
<dbReference type="Proteomes" id="UP000184164">
    <property type="component" value="Unassembled WGS sequence"/>
</dbReference>